<sequence length="33" mass="3715">DTTSLADGFITITALAPDMTNHAKTRQLQRIKW</sequence>
<name>X1I4Q7_9ZZZZ</name>
<reference evidence="1" key="1">
    <citation type="journal article" date="2014" name="Front. Microbiol.">
        <title>High frequency of phylogenetically diverse reductive dehalogenase-homologous genes in deep subseafloor sedimentary metagenomes.</title>
        <authorList>
            <person name="Kawai M."/>
            <person name="Futagami T."/>
            <person name="Toyoda A."/>
            <person name="Takaki Y."/>
            <person name="Nishi S."/>
            <person name="Hori S."/>
            <person name="Arai W."/>
            <person name="Tsubouchi T."/>
            <person name="Morono Y."/>
            <person name="Uchiyama I."/>
            <person name="Ito T."/>
            <person name="Fujiyama A."/>
            <person name="Inagaki F."/>
            <person name="Takami H."/>
        </authorList>
    </citation>
    <scope>NUCLEOTIDE SEQUENCE</scope>
    <source>
        <strain evidence="1">Expedition CK06-06</strain>
    </source>
</reference>
<dbReference type="EMBL" id="BARU01018900">
    <property type="protein sequence ID" value="GAH61064.1"/>
    <property type="molecule type" value="Genomic_DNA"/>
</dbReference>
<dbReference type="AlphaFoldDB" id="X1I4Q7"/>
<feature type="non-terminal residue" evidence="1">
    <location>
        <position position="1"/>
    </location>
</feature>
<protein>
    <submittedName>
        <fullName evidence="1">Uncharacterized protein</fullName>
    </submittedName>
</protein>
<gene>
    <name evidence="1" type="ORF">S03H2_31185</name>
</gene>
<accession>X1I4Q7</accession>
<comment type="caution">
    <text evidence="1">The sequence shown here is derived from an EMBL/GenBank/DDBJ whole genome shotgun (WGS) entry which is preliminary data.</text>
</comment>
<organism evidence="1">
    <name type="scientific">marine sediment metagenome</name>
    <dbReference type="NCBI Taxonomy" id="412755"/>
    <lineage>
        <taxon>unclassified sequences</taxon>
        <taxon>metagenomes</taxon>
        <taxon>ecological metagenomes</taxon>
    </lineage>
</organism>
<proteinExistence type="predicted"/>
<evidence type="ECO:0000313" key="1">
    <source>
        <dbReference type="EMBL" id="GAH61064.1"/>
    </source>
</evidence>